<evidence type="ECO:0000259" key="3">
    <source>
        <dbReference type="Pfam" id="PF26607"/>
    </source>
</evidence>
<comment type="caution">
    <text evidence="4">The sequence shown here is derived from an EMBL/GenBank/DDBJ whole genome shotgun (WGS) entry which is preliminary data.</text>
</comment>
<dbReference type="PANTHER" id="PTHR12993">
    <property type="entry name" value="N-ACETYLGLUCOSAMINYL-PHOSPHATIDYLINOSITOL DE-N-ACETYLASE-RELATED"/>
    <property type="match status" value="1"/>
</dbReference>
<evidence type="ECO:0000313" key="5">
    <source>
        <dbReference type="Proteomes" id="UP001499854"/>
    </source>
</evidence>
<feature type="chain" id="PRO_5046301599" evidence="2">
    <location>
        <begin position="21"/>
        <end position="666"/>
    </location>
</feature>
<dbReference type="Proteomes" id="UP001499854">
    <property type="component" value="Unassembled WGS sequence"/>
</dbReference>
<name>A0ABP5DP18_9ACTN</name>
<dbReference type="EMBL" id="BAAAQM010000030">
    <property type="protein sequence ID" value="GAA1982516.1"/>
    <property type="molecule type" value="Genomic_DNA"/>
</dbReference>
<dbReference type="InterPro" id="IPR024078">
    <property type="entry name" value="LmbE-like_dom_sf"/>
</dbReference>
<evidence type="ECO:0000256" key="2">
    <source>
        <dbReference type="SAM" id="SignalP"/>
    </source>
</evidence>
<dbReference type="Pfam" id="PF26607">
    <property type="entry name" value="DUF8189"/>
    <property type="match status" value="1"/>
</dbReference>
<organism evidence="4 5">
    <name type="scientific">Catenulispora subtropica</name>
    <dbReference type="NCBI Taxonomy" id="450798"/>
    <lineage>
        <taxon>Bacteria</taxon>
        <taxon>Bacillati</taxon>
        <taxon>Actinomycetota</taxon>
        <taxon>Actinomycetes</taxon>
        <taxon>Catenulisporales</taxon>
        <taxon>Catenulisporaceae</taxon>
        <taxon>Catenulispora</taxon>
    </lineage>
</organism>
<evidence type="ECO:0000256" key="1">
    <source>
        <dbReference type="ARBA" id="ARBA00022833"/>
    </source>
</evidence>
<dbReference type="InterPro" id="IPR058502">
    <property type="entry name" value="PLL-like_beta-prop"/>
</dbReference>
<dbReference type="InterPro" id="IPR003737">
    <property type="entry name" value="GlcNAc_PI_deacetylase-related"/>
</dbReference>
<protein>
    <submittedName>
        <fullName evidence="4">PIG-L family deacetylase</fullName>
    </submittedName>
</protein>
<dbReference type="Gene3D" id="3.40.50.10320">
    <property type="entry name" value="LmbE-like"/>
    <property type="match status" value="1"/>
</dbReference>
<proteinExistence type="predicted"/>
<keyword evidence="5" id="KW-1185">Reference proteome</keyword>
<dbReference type="PANTHER" id="PTHR12993:SF23">
    <property type="entry name" value="N-ACETYLGLUCOSAMINYLPHOSPHATIDYLINOSITOL DEACETYLASE"/>
    <property type="match status" value="1"/>
</dbReference>
<keyword evidence="2" id="KW-0732">Signal</keyword>
<dbReference type="Pfam" id="PF02585">
    <property type="entry name" value="PIG-L"/>
    <property type="match status" value="1"/>
</dbReference>
<keyword evidence="1" id="KW-0862">Zinc</keyword>
<accession>A0ABP5DP18</accession>
<feature type="signal peptide" evidence="2">
    <location>
        <begin position="1"/>
        <end position="20"/>
    </location>
</feature>
<evidence type="ECO:0000313" key="4">
    <source>
        <dbReference type="EMBL" id="GAA1982516.1"/>
    </source>
</evidence>
<sequence>MATVLACGALVQGAASSAQAATGSDPTSYVNIIAHEDDDVLFLNPDLAAPLRAGRPNVTVFLTAGEADGGRDPSGNITLSQADFAEAREEGSRAAYAAMMGLANNWNRQNIVRPTSADYEMDTLVGAPQIKLIFLSLKDGGDPSDVDNLSGLNDGTLSSVSTFVPNNPIVTPTPQTYTKQRLIQTLQSILNQYQPTVVRTQQPSNIYNYFGDNVDHLAAGSFTDQAMAGYHGPGGNRHVVLEHYRDYAINNLPDNLSSTQRTDKRAIFVVYENHDANAYFFDNYRPDPDYKAWPKREYQRWPAGSSWTATDADGRIEAFAVEDGTVMRWYQTSPGGAWAGPQALADPGGALAPQVSIARNTDGRLQLFALRYDSTTDTSEVLTATQTAAGADFGAWTSLGNPDTSGDQTGLPAVGVNANGDLQVFVKNHDGGVSSRTQSSPGGSFGAWADLGGGGGVQDGLSVASDRSGRLQLFATRCDIQTTLPDWGVPTLSCWLAHWGQGAANGTGSWDTTQWVKGGITDQPVVGRSQDGRLEVVFRQSGGSDVKAVTENADGTWNMTAQDFSGNGGVGSVAVTTTTGSDGRIFVFQKDNSSGVSVTTQATANGTFSNAWTALGGMIENLPAAAVDSNGKVVLTTIGTDGLLYVGTQQTAGSSRTFGAWQAIGS</sequence>
<dbReference type="SUPFAM" id="SSF102588">
    <property type="entry name" value="LmbE-like"/>
    <property type="match status" value="1"/>
</dbReference>
<reference evidence="5" key="1">
    <citation type="journal article" date="2019" name="Int. J. Syst. Evol. Microbiol.">
        <title>The Global Catalogue of Microorganisms (GCM) 10K type strain sequencing project: providing services to taxonomists for standard genome sequencing and annotation.</title>
        <authorList>
            <consortium name="The Broad Institute Genomics Platform"/>
            <consortium name="The Broad Institute Genome Sequencing Center for Infectious Disease"/>
            <person name="Wu L."/>
            <person name="Ma J."/>
        </authorList>
    </citation>
    <scope>NUCLEOTIDE SEQUENCE [LARGE SCALE GENOMIC DNA]</scope>
    <source>
        <strain evidence="5">JCM 16013</strain>
    </source>
</reference>
<gene>
    <name evidence="4" type="ORF">GCM10009838_49970</name>
</gene>
<dbReference type="SUPFAM" id="SSF89372">
    <property type="entry name" value="Fucose-specific lectin"/>
    <property type="match status" value="2"/>
</dbReference>
<feature type="domain" description="PLL-like beta propeller" evidence="3">
    <location>
        <begin position="309"/>
        <end position="664"/>
    </location>
</feature>